<keyword evidence="3" id="KW-1185">Reference proteome</keyword>
<dbReference type="EMBL" id="JBHSEC010000020">
    <property type="protein sequence ID" value="MFC4411440.1"/>
    <property type="molecule type" value="Genomic_DNA"/>
</dbReference>
<evidence type="ECO:0000259" key="1">
    <source>
        <dbReference type="Pfam" id="PF13472"/>
    </source>
</evidence>
<protein>
    <submittedName>
        <fullName evidence="2">SGNH/GDSL hydrolase family protein</fullName>
    </submittedName>
</protein>
<organism evidence="2 3">
    <name type="scientific">Chungangia koreensis</name>
    <dbReference type="NCBI Taxonomy" id="752657"/>
    <lineage>
        <taxon>Bacteria</taxon>
        <taxon>Bacillati</taxon>
        <taxon>Bacillota</taxon>
        <taxon>Bacilli</taxon>
        <taxon>Lactobacillales</taxon>
        <taxon>Chungangia</taxon>
    </lineage>
</organism>
<dbReference type="Pfam" id="PF13472">
    <property type="entry name" value="Lipase_GDSL_2"/>
    <property type="match status" value="1"/>
</dbReference>
<feature type="domain" description="SGNH hydrolase-type esterase" evidence="1">
    <location>
        <begin position="5"/>
        <end position="213"/>
    </location>
</feature>
<reference evidence="3" key="1">
    <citation type="journal article" date="2019" name="Int. J. Syst. Evol. Microbiol.">
        <title>The Global Catalogue of Microorganisms (GCM) 10K type strain sequencing project: providing services to taxonomists for standard genome sequencing and annotation.</title>
        <authorList>
            <consortium name="The Broad Institute Genomics Platform"/>
            <consortium name="The Broad Institute Genome Sequencing Center for Infectious Disease"/>
            <person name="Wu L."/>
            <person name="Ma J."/>
        </authorList>
    </citation>
    <scope>NUCLEOTIDE SEQUENCE [LARGE SCALE GENOMIC DNA]</scope>
    <source>
        <strain evidence="3">CCUG 59778</strain>
    </source>
</reference>
<dbReference type="SUPFAM" id="SSF52266">
    <property type="entry name" value="SGNH hydrolase"/>
    <property type="match status" value="1"/>
</dbReference>
<dbReference type="InterPro" id="IPR051532">
    <property type="entry name" value="Ester_Hydrolysis_Enzymes"/>
</dbReference>
<dbReference type="Gene3D" id="3.40.50.1110">
    <property type="entry name" value="SGNH hydrolase"/>
    <property type="match status" value="1"/>
</dbReference>
<dbReference type="PANTHER" id="PTHR30383:SF5">
    <property type="entry name" value="SGNH HYDROLASE-TYPE ESTERASE DOMAIN-CONTAINING PROTEIN"/>
    <property type="match status" value="1"/>
</dbReference>
<sequence>MKILCFGDSLTRGVSFINGRLKILKNNYPNVLQNLFNEQSNEVEIVNKGVFNDNSCLMMDRLERDVFAEKPHYVIIGVGGNDCDFPWVEVAKREQDEYEATVPLEQYRENMTTMISKIQDEGITPILSSLPPLDPVRYYNRIVQSFSSNVSDWICKVGGIEHWHSQYNRALKQVAQELDVLIIDVRTAIKRAGDLKELISDDGIHLTEKGYEVFASEIYRTVH</sequence>
<dbReference type="Proteomes" id="UP001595817">
    <property type="component" value="Unassembled WGS sequence"/>
</dbReference>
<dbReference type="InterPro" id="IPR013830">
    <property type="entry name" value="SGNH_hydro"/>
</dbReference>
<comment type="caution">
    <text evidence="2">The sequence shown here is derived from an EMBL/GenBank/DDBJ whole genome shotgun (WGS) entry which is preliminary data.</text>
</comment>
<accession>A0ABV8XBE3</accession>
<gene>
    <name evidence="2" type="ORF">ACFOZY_13510</name>
</gene>
<name>A0ABV8XBE3_9LACT</name>
<proteinExistence type="predicted"/>
<dbReference type="RefSeq" id="WP_378156392.1">
    <property type="nucleotide sequence ID" value="NZ_JBHSEC010000020.1"/>
</dbReference>
<evidence type="ECO:0000313" key="3">
    <source>
        <dbReference type="Proteomes" id="UP001595817"/>
    </source>
</evidence>
<evidence type="ECO:0000313" key="2">
    <source>
        <dbReference type="EMBL" id="MFC4411440.1"/>
    </source>
</evidence>
<keyword evidence="2" id="KW-0378">Hydrolase</keyword>
<dbReference type="PANTHER" id="PTHR30383">
    <property type="entry name" value="THIOESTERASE 1/PROTEASE 1/LYSOPHOSPHOLIPASE L1"/>
    <property type="match status" value="1"/>
</dbReference>
<dbReference type="InterPro" id="IPR036514">
    <property type="entry name" value="SGNH_hydro_sf"/>
</dbReference>
<dbReference type="GO" id="GO:0016787">
    <property type="term" value="F:hydrolase activity"/>
    <property type="evidence" value="ECO:0007669"/>
    <property type="project" value="UniProtKB-KW"/>
</dbReference>